<dbReference type="SUPFAM" id="SSF63712">
    <property type="entry name" value="Nicotinic receptor ligand binding domain-like"/>
    <property type="match status" value="1"/>
</dbReference>
<feature type="domain" description="Neurotransmitter-gated ion-channel ligand-binding" evidence="2">
    <location>
        <begin position="31"/>
        <end position="119"/>
    </location>
</feature>
<gene>
    <name evidence="3" type="ORF">V1264_001109</name>
</gene>
<comment type="caution">
    <text evidence="3">The sequence shown here is derived from an EMBL/GenBank/DDBJ whole genome shotgun (WGS) entry which is preliminary data.</text>
</comment>
<dbReference type="Gene3D" id="2.70.170.10">
    <property type="entry name" value="Neurotransmitter-gated ion-channel ligand-binding domain"/>
    <property type="match status" value="1"/>
</dbReference>
<accession>A0AAN9C194</accession>
<dbReference type="GO" id="GO:0016020">
    <property type="term" value="C:membrane"/>
    <property type="evidence" value="ECO:0007669"/>
    <property type="project" value="InterPro"/>
</dbReference>
<keyword evidence="1" id="KW-0732">Signal</keyword>
<sequence>MFFSRKVLFDAAVVLLLTSADFGACSPEMHALHERLLGNYSVYVRPVMTEKDVVHINVSMSLLFVMDLDLKAQTLKSSGFMDIMWVDQYMVWRPEDYANITTILLPQSRLWLPDLVFSNE</sequence>
<feature type="signal peptide" evidence="1">
    <location>
        <begin position="1"/>
        <end position="25"/>
    </location>
</feature>
<dbReference type="GO" id="GO:0005230">
    <property type="term" value="F:extracellular ligand-gated monoatomic ion channel activity"/>
    <property type="evidence" value="ECO:0007669"/>
    <property type="project" value="InterPro"/>
</dbReference>
<evidence type="ECO:0000313" key="4">
    <source>
        <dbReference type="Proteomes" id="UP001374579"/>
    </source>
</evidence>
<evidence type="ECO:0000256" key="1">
    <source>
        <dbReference type="SAM" id="SignalP"/>
    </source>
</evidence>
<evidence type="ECO:0000313" key="3">
    <source>
        <dbReference type="EMBL" id="KAK7115185.1"/>
    </source>
</evidence>
<dbReference type="InterPro" id="IPR006202">
    <property type="entry name" value="Neur_chan_lig-bd"/>
</dbReference>
<protein>
    <recommendedName>
        <fullName evidence="2">Neurotransmitter-gated ion-channel ligand-binding domain-containing protein</fullName>
    </recommendedName>
</protein>
<keyword evidence="4" id="KW-1185">Reference proteome</keyword>
<name>A0AAN9C194_9CAEN</name>
<dbReference type="InterPro" id="IPR036734">
    <property type="entry name" value="Neur_chan_lig-bd_sf"/>
</dbReference>
<proteinExistence type="predicted"/>
<dbReference type="Pfam" id="PF02931">
    <property type="entry name" value="Neur_chan_LBD"/>
    <property type="match status" value="1"/>
</dbReference>
<feature type="chain" id="PRO_5042870034" description="Neurotransmitter-gated ion-channel ligand-binding domain-containing protein" evidence="1">
    <location>
        <begin position="26"/>
        <end position="120"/>
    </location>
</feature>
<organism evidence="3 4">
    <name type="scientific">Littorina saxatilis</name>
    <dbReference type="NCBI Taxonomy" id="31220"/>
    <lineage>
        <taxon>Eukaryota</taxon>
        <taxon>Metazoa</taxon>
        <taxon>Spiralia</taxon>
        <taxon>Lophotrochozoa</taxon>
        <taxon>Mollusca</taxon>
        <taxon>Gastropoda</taxon>
        <taxon>Caenogastropoda</taxon>
        <taxon>Littorinimorpha</taxon>
        <taxon>Littorinoidea</taxon>
        <taxon>Littorinidae</taxon>
        <taxon>Littorina</taxon>
    </lineage>
</organism>
<dbReference type="Proteomes" id="UP001374579">
    <property type="component" value="Unassembled WGS sequence"/>
</dbReference>
<dbReference type="EMBL" id="JBAMIC010000001">
    <property type="protein sequence ID" value="KAK7115185.1"/>
    <property type="molecule type" value="Genomic_DNA"/>
</dbReference>
<dbReference type="AlphaFoldDB" id="A0AAN9C194"/>
<evidence type="ECO:0000259" key="2">
    <source>
        <dbReference type="Pfam" id="PF02931"/>
    </source>
</evidence>
<reference evidence="3 4" key="1">
    <citation type="submission" date="2024-02" db="EMBL/GenBank/DDBJ databases">
        <title>Chromosome-scale genome assembly of the rough periwinkle Littorina saxatilis.</title>
        <authorList>
            <person name="De Jode A."/>
            <person name="Faria R."/>
            <person name="Formenti G."/>
            <person name="Sims Y."/>
            <person name="Smith T.P."/>
            <person name="Tracey A."/>
            <person name="Wood J.M.D."/>
            <person name="Zagrodzka Z.B."/>
            <person name="Johannesson K."/>
            <person name="Butlin R.K."/>
            <person name="Leder E.H."/>
        </authorList>
    </citation>
    <scope>NUCLEOTIDE SEQUENCE [LARGE SCALE GENOMIC DNA]</scope>
    <source>
        <strain evidence="3">Snail1</strain>
        <tissue evidence="3">Muscle</tissue>
    </source>
</reference>